<proteinExistence type="inferred from homology"/>
<keyword evidence="2 6" id="KW-0489">Methyltransferase</keyword>
<dbReference type="RefSeq" id="WP_013189243.1">
    <property type="nucleotide sequence ID" value="NZ_UASJ01000001.1"/>
</dbReference>
<dbReference type="Gene3D" id="3.40.50.150">
    <property type="entry name" value="Vaccinia Virus protein VP39"/>
    <property type="match status" value="1"/>
</dbReference>
<evidence type="ECO:0000256" key="2">
    <source>
        <dbReference type="ARBA" id="ARBA00022603"/>
    </source>
</evidence>
<evidence type="ECO:0000256" key="4">
    <source>
        <dbReference type="ARBA" id="ARBA00022691"/>
    </source>
</evidence>
<protein>
    <recommendedName>
        <fullName evidence="1">DNA (cytosine-5-)-methyltransferase</fullName>
        <ecNumber evidence="1">2.1.1.37</ecNumber>
    </recommendedName>
</protein>
<evidence type="ECO:0000313" key="8">
    <source>
        <dbReference type="Proteomes" id="UP000250245"/>
    </source>
</evidence>
<dbReference type="InterPro" id="IPR050750">
    <property type="entry name" value="C5-MTase"/>
</dbReference>
<gene>
    <name evidence="7" type="primary">hhaIM_1</name>
    <name evidence="7" type="ORF">NCTC11820_01350</name>
</gene>
<dbReference type="InterPro" id="IPR001525">
    <property type="entry name" value="C5_MeTfrase"/>
</dbReference>
<dbReference type="PROSITE" id="PS00094">
    <property type="entry name" value="C5_MTASE_1"/>
    <property type="match status" value="1"/>
</dbReference>
<sequence>MTQTLRLGSLFDGSGGFPLAATKVGIEPAWASEIEPFPILVTTTRLPQMQHLGDICNIDGSQLEPVDVVTFGSPCQDLSVAGKRAGLAGERSGLFHQAVRVIREMRKASHGLYPRFAVWENVPGAFSSNKGADFHSVLQNLISVVDETAAADLPRVQKWHKAGAIVADQWSIAWRVLDAQFFGVPQRRKRIYLICDFASGRAGQILFEPQRVFRDLAPGCSEKQNPPTNPRAGTHEASKSLDVFALRMRAGKPGGGKGPLVQTNLSGTLGCSNDQSIIEPLLFDHHPHDARVGGPCQIAPTVTARYGTDGGNTPIIATAYGFNALHEGRGAAVGRYGYPTEVSKTLDTSGIAPTCNQGGIAIVEPDVVSASKADFFCRGNVNIAGALLASDSTEPPLVTDPGMPEYRVRRLTPTECARLQGFPDTWTDGLAIENPSEDVLDYWWQVWASWGKVQGLKKPKTRNQVRKWLANPVTDRALYKLWGNGIALPCAKLVLSQIVAETTKTPGF</sequence>
<reference evidence="7 8" key="1">
    <citation type="submission" date="2018-06" db="EMBL/GenBank/DDBJ databases">
        <authorList>
            <consortium name="Pathogen Informatics"/>
            <person name="Doyle S."/>
        </authorList>
    </citation>
    <scope>NUCLEOTIDE SEQUENCE [LARGE SCALE GENOMIC DNA]</scope>
    <source>
        <strain evidence="7 8">NCTC11820</strain>
    </source>
</reference>
<dbReference type="REBASE" id="402923">
    <property type="entry name" value="M.Mcu11820ORF1350P"/>
</dbReference>
<evidence type="ECO:0000256" key="5">
    <source>
        <dbReference type="ARBA" id="ARBA00022747"/>
    </source>
</evidence>
<evidence type="ECO:0000256" key="6">
    <source>
        <dbReference type="PROSITE-ProRule" id="PRU01016"/>
    </source>
</evidence>
<dbReference type="GeneID" id="55565365"/>
<dbReference type="PANTHER" id="PTHR46098:SF1">
    <property type="entry name" value="TRNA (CYTOSINE(38)-C(5))-METHYLTRANSFERASE"/>
    <property type="match status" value="1"/>
</dbReference>
<dbReference type="InterPro" id="IPR029063">
    <property type="entry name" value="SAM-dependent_MTases_sf"/>
</dbReference>
<dbReference type="Proteomes" id="UP000250245">
    <property type="component" value="Unassembled WGS sequence"/>
</dbReference>
<dbReference type="GO" id="GO:0032259">
    <property type="term" value="P:methylation"/>
    <property type="evidence" value="ECO:0007669"/>
    <property type="project" value="UniProtKB-KW"/>
</dbReference>
<name>A0A2X2YFJ7_9ACTO</name>
<dbReference type="PRINTS" id="PR00105">
    <property type="entry name" value="C5METTRFRASE"/>
</dbReference>
<evidence type="ECO:0000313" key="7">
    <source>
        <dbReference type="EMBL" id="SQB65128.1"/>
    </source>
</evidence>
<keyword evidence="3 6" id="KW-0808">Transferase</keyword>
<dbReference type="EMBL" id="UASJ01000001">
    <property type="protein sequence ID" value="SQB65128.1"/>
    <property type="molecule type" value="Genomic_DNA"/>
</dbReference>
<dbReference type="PROSITE" id="PS51679">
    <property type="entry name" value="SAM_MT_C5"/>
    <property type="match status" value="1"/>
</dbReference>
<dbReference type="Gene3D" id="3.90.120.10">
    <property type="entry name" value="DNA Methylase, subunit A, domain 2"/>
    <property type="match status" value="1"/>
</dbReference>
<dbReference type="AlphaFoldDB" id="A0A2X2YFJ7"/>
<dbReference type="Pfam" id="PF00145">
    <property type="entry name" value="DNA_methylase"/>
    <property type="match status" value="3"/>
</dbReference>
<evidence type="ECO:0000256" key="1">
    <source>
        <dbReference type="ARBA" id="ARBA00011975"/>
    </source>
</evidence>
<feature type="active site" evidence="6">
    <location>
        <position position="75"/>
    </location>
</feature>
<keyword evidence="4 6" id="KW-0949">S-adenosyl-L-methionine</keyword>
<keyword evidence="5" id="KW-0680">Restriction system</keyword>
<accession>A0A2X2YFJ7</accession>
<dbReference type="EC" id="2.1.1.37" evidence="1"/>
<dbReference type="GO" id="GO:0003886">
    <property type="term" value="F:DNA (cytosine-5-)-methyltransferase activity"/>
    <property type="evidence" value="ECO:0007669"/>
    <property type="project" value="UniProtKB-EC"/>
</dbReference>
<evidence type="ECO:0000256" key="3">
    <source>
        <dbReference type="ARBA" id="ARBA00022679"/>
    </source>
</evidence>
<dbReference type="SUPFAM" id="SSF53335">
    <property type="entry name" value="S-adenosyl-L-methionine-dependent methyltransferases"/>
    <property type="match status" value="1"/>
</dbReference>
<dbReference type="InterPro" id="IPR018117">
    <property type="entry name" value="C5_DNA_meth_AS"/>
</dbReference>
<organism evidence="7 8">
    <name type="scientific">Mobiluncus curtisii</name>
    <dbReference type="NCBI Taxonomy" id="2051"/>
    <lineage>
        <taxon>Bacteria</taxon>
        <taxon>Bacillati</taxon>
        <taxon>Actinomycetota</taxon>
        <taxon>Actinomycetes</taxon>
        <taxon>Actinomycetales</taxon>
        <taxon>Actinomycetaceae</taxon>
        <taxon>Mobiluncus</taxon>
    </lineage>
</organism>
<dbReference type="PANTHER" id="PTHR46098">
    <property type="entry name" value="TRNA (CYTOSINE(38)-C(5))-METHYLTRANSFERASE"/>
    <property type="match status" value="1"/>
</dbReference>
<dbReference type="GO" id="GO:0009307">
    <property type="term" value="P:DNA restriction-modification system"/>
    <property type="evidence" value="ECO:0007669"/>
    <property type="project" value="UniProtKB-KW"/>
</dbReference>
<comment type="similarity">
    <text evidence="6">Belongs to the class I-like SAM-binding methyltransferase superfamily. C5-methyltransferase family.</text>
</comment>